<keyword evidence="13 20" id="KW-0573">Peptidoglycan synthesis</keyword>
<evidence type="ECO:0000256" key="9">
    <source>
        <dbReference type="ARBA" id="ARBA00022723"/>
    </source>
</evidence>
<feature type="region of interest" description="Pyrophosphorylase" evidence="20">
    <location>
        <begin position="1"/>
        <end position="231"/>
    </location>
</feature>
<dbReference type="CDD" id="cd02540">
    <property type="entry name" value="GT2_GlmU_N_bac"/>
    <property type="match status" value="1"/>
</dbReference>
<dbReference type="InterPro" id="IPR005882">
    <property type="entry name" value="Bifunctional_GlmU"/>
</dbReference>
<keyword evidence="16 20" id="KW-0961">Cell wall biogenesis/degradation</keyword>
<dbReference type="EC" id="2.7.7.23" evidence="20"/>
<dbReference type="UniPathway" id="UPA00113">
    <property type="reaction ID" value="UER00532"/>
</dbReference>
<keyword evidence="11 20" id="KW-0460">Magnesium</keyword>
<evidence type="ECO:0000256" key="18">
    <source>
        <dbReference type="ARBA" id="ARBA00048493"/>
    </source>
</evidence>
<comment type="catalytic activity">
    <reaction evidence="18 20">
        <text>N-acetyl-alpha-D-glucosamine 1-phosphate + UTP + H(+) = UDP-N-acetyl-alpha-D-glucosamine + diphosphate</text>
        <dbReference type="Rhea" id="RHEA:13509"/>
        <dbReference type="ChEBI" id="CHEBI:15378"/>
        <dbReference type="ChEBI" id="CHEBI:33019"/>
        <dbReference type="ChEBI" id="CHEBI:46398"/>
        <dbReference type="ChEBI" id="CHEBI:57705"/>
        <dbReference type="ChEBI" id="CHEBI:57776"/>
        <dbReference type="EC" id="2.7.7.23"/>
    </reaction>
</comment>
<comment type="catalytic activity">
    <reaction evidence="17 20">
        <text>alpha-D-glucosamine 1-phosphate + acetyl-CoA = N-acetyl-alpha-D-glucosamine 1-phosphate + CoA + H(+)</text>
        <dbReference type="Rhea" id="RHEA:13725"/>
        <dbReference type="ChEBI" id="CHEBI:15378"/>
        <dbReference type="ChEBI" id="CHEBI:57287"/>
        <dbReference type="ChEBI" id="CHEBI:57288"/>
        <dbReference type="ChEBI" id="CHEBI:57776"/>
        <dbReference type="ChEBI" id="CHEBI:58516"/>
        <dbReference type="EC" id="2.3.1.157"/>
    </reaction>
</comment>
<dbReference type="GO" id="GO:0019134">
    <property type="term" value="F:glucosamine-1-phosphate N-acetyltransferase activity"/>
    <property type="evidence" value="ECO:0007669"/>
    <property type="project" value="UniProtKB-UniRule"/>
</dbReference>
<dbReference type="InterPro" id="IPR056729">
    <property type="entry name" value="GMPPB_C"/>
</dbReference>
<dbReference type="Pfam" id="PF00483">
    <property type="entry name" value="NTP_transferase"/>
    <property type="match status" value="1"/>
</dbReference>
<feature type="binding site" evidence="20">
    <location>
        <position position="367"/>
    </location>
    <ligand>
        <name>UDP-N-acetyl-alpha-D-glucosamine</name>
        <dbReference type="ChEBI" id="CHEBI:57705"/>
    </ligand>
</feature>
<dbReference type="GO" id="GO:0000287">
    <property type="term" value="F:magnesium ion binding"/>
    <property type="evidence" value="ECO:0007669"/>
    <property type="project" value="UniProtKB-UniRule"/>
</dbReference>
<dbReference type="CDD" id="cd03353">
    <property type="entry name" value="LbH_GlmU_C"/>
    <property type="match status" value="1"/>
</dbReference>
<name>A0A7G9W865_ALKCA</name>
<feature type="binding site" evidence="20">
    <location>
        <position position="424"/>
    </location>
    <ligand>
        <name>acetyl-CoA</name>
        <dbReference type="ChEBI" id="CHEBI:57288"/>
    </ligand>
</feature>
<evidence type="ECO:0000256" key="8">
    <source>
        <dbReference type="ARBA" id="ARBA00022695"/>
    </source>
</evidence>
<dbReference type="EMBL" id="CP058559">
    <property type="protein sequence ID" value="QNO14877.1"/>
    <property type="molecule type" value="Genomic_DNA"/>
</dbReference>
<evidence type="ECO:0000256" key="6">
    <source>
        <dbReference type="ARBA" id="ARBA00022490"/>
    </source>
</evidence>
<dbReference type="NCBIfam" id="NF010934">
    <property type="entry name" value="PRK14354.1"/>
    <property type="match status" value="1"/>
</dbReference>
<comment type="subunit">
    <text evidence="20">Homotrimer.</text>
</comment>
<dbReference type="Pfam" id="PF14602">
    <property type="entry name" value="Hexapep_2"/>
    <property type="match status" value="1"/>
</dbReference>
<feature type="binding site" evidence="20">
    <location>
        <position position="406"/>
    </location>
    <ligand>
        <name>acetyl-CoA</name>
        <dbReference type="ChEBI" id="CHEBI:57288"/>
    </ligand>
</feature>
<comment type="subcellular location">
    <subcellularLocation>
        <location evidence="1 20">Cytoplasm</location>
    </subcellularLocation>
</comment>
<feature type="domain" description="Nucleotidyl transferase" evidence="21">
    <location>
        <begin position="6"/>
        <end position="216"/>
    </location>
</feature>
<comment type="pathway">
    <text evidence="20">Bacterial outer membrane biogenesis; LPS lipid A biosynthesis.</text>
</comment>
<evidence type="ECO:0000256" key="4">
    <source>
        <dbReference type="ARBA" id="ARBA00007707"/>
    </source>
</evidence>
<feature type="binding site" evidence="20">
    <location>
        <position position="141"/>
    </location>
    <ligand>
        <name>UDP-N-acetyl-alpha-D-glucosamine</name>
        <dbReference type="ChEBI" id="CHEBI:57705"/>
    </ligand>
</feature>
<dbReference type="EC" id="2.3.1.157" evidence="20"/>
<feature type="binding site" evidence="20">
    <location>
        <position position="23"/>
    </location>
    <ligand>
        <name>UDP-N-acetyl-alpha-D-glucosamine</name>
        <dbReference type="ChEBI" id="CHEBI:57705"/>
    </ligand>
</feature>
<dbReference type="InterPro" id="IPR038009">
    <property type="entry name" value="GlmU_C_LbH"/>
</dbReference>
<dbReference type="Gene3D" id="2.160.10.10">
    <property type="entry name" value="Hexapeptide repeat proteins"/>
    <property type="match status" value="1"/>
</dbReference>
<feature type="binding site" evidence="20">
    <location>
        <position position="441"/>
    </location>
    <ligand>
        <name>acetyl-CoA</name>
        <dbReference type="ChEBI" id="CHEBI:57288"/>
    </ligand>
</feature>
<dbReference type="PANTHER" id="PTHR43584:SF3">
    <property type="entry name" value="BIFUNCTIONAL PROTEIN GLMU"/>
    <property type="match status" value="1"/>
</dbReference>
<dbReference type="PANTHER" id="PTHR43584">
    <property type="entry name" value="NUCLEOTIDYL TRANSFERASE"/>
    <property type="match status" value="1"/>
</dbReference>
<evidence type="ECO:0000256" key="3">
    <source>
        <dbReference type="ARBA" id="ARBA00005208"/>
    </source>
</evidence>
<dbReference type="GO" id="GO:0009245">
    <property type="term" value="P:lipid A biosynthetic process"/>
    <property type="evidence" value="ECO:0007669"/>
    <property type="project" value="UniProtKB-UniRule"/>
</dbReference>
<feature type="region of interest" description="Linker" evidence="20">
    <location>
        <begin position="232"/>
        <end position="252"/>
    </location>
</feature>
<feature type="binding site" evidence="20">
    <location>
        <begin position="9"/>
        <end position="12"/>
    </location>
    <ligand>
        <name>UDP-N-acetyl-alpha-D-glucosamine</name>
        <dbReference type="ChEBI" id="CHEBI:57705"/>
    </ligand>
</feature>
<dbReference type="GO" id="GO:0008360">
    <property type="term" value="P:regulation of cell shape"/>
    <property type="evidence" value="ECO:0007669"/>
    <property type="project" value="UniProtKB-KW"/>
</dbReference>
<organism evidence="23 24">
    <name type="scientific">Alkalicella caledoniensis</name>
    <dbReference type="NCBI Taxonomy" id="2731377"/>
    <lineage>
        <taxon>Bacteria</taxon>
        <taxon>Bacillati</taxon>
        <taxon>Bacillota</taxon>
        <taxon>Clostridia</taxon>
        <taxon>Eubacteriales</taxon>
        <taxon>Proteinivoracaceae</taxon>
        <taxon>Alkalicella</taxon>
    </lineage>
</organism>
<dbReference type="RefSeq" id="WP_213168946.1">
    <property type="nucleotide sequence ID" value="NZ_CP058559.1"/>
</dbReference>
<accession>A0A7G9W865</accession>
<reference evidence="23 24" key="1">
    <citation type="submission" date="2020-07" db="EMBL/GenBank/DDBJ databases">
        <title>Alkalicella. sp. LB2 genome.</title>
        <authorList>
            <person name="Postec A."/>
            <person name="Quemeneur M."/>
        </authorList>
    </citation>
    <scope>NUCLEOTIDE SEQUENCE [LARGE SCALE GENOMIC DNA]</scope>
    <source>
        <strain evidence="23 24">LB2</strain>
    </source>
</reference>
<dbReference type="GO" id="GO:0000902">
    <property type="term" value="P:cell morphogenesis"/>
    <property type="evidence" value="ECO:0007669"/>
    <property type="project" value="UniProtKB-UniRule"/>
</dbReference>
<dbReference type="InterPro" id="IPR029044">
    <property type="entry name" value="Nucleotide-diphossugar_trans"/>
</dbReference>
<comment type="pathway">
    <text evidence="2 20">Nucleotide-sugar biosynthesis; UDP-N-acetyl-alpha-D-glucosamine biosynthesis; N-acetyl-alpha-D-glucosamine 1-phosphate from alpha-D-glucosamine 6-phosphate (route II): step 2/2.</text>
</comment>
<feature type="binding site" evidence="20">
    <location>
        <position position="73"/>
    </location>
    <ligand>
        <name>UDP-N-acetyl-alpha-D-glucosamine</name>
        <dbReference type="ChEBI" id="CHEBI:57705"/>
    </ligand>
</feature>
<dbReference type="GO" id="GO:0016020">
    <property type="term" value="C:membrane"/>
    <property type="evidence" value="ECO:0007669"/>
    <property type="project" value="GOC"/>
</dbReference>
<dbReference type="HAMAP" id="MF_01631">
    <property type="entry name" value="GlmU"/>
    <property type="match status" value="1"/>
</dbReference>
<evidence type="ECO:0000313" key="24">
    <source>
        <dbReference type="Proteomes" id="UP000516160"/>
    </source>
</evidence>
<feature type="binding site" evidence="20">
    <location>
        <position position="156"/>
    </location>
    <ligand>
        <name>UDP-N-acetyl-alpha-D-glucosamine</name>
        <dbReference type="ChEBI" id="CHEBI:57705"/>
    </ligand>
</feature>
<dbReference type="GO" id="GO:0009252">
    <property type="term" value="P:peptidoglycan biosynthetic process"/>
    <property type="evidence" value="ECO:0007669"/>
    <property type="project" value="UniProtKB-UniRule"/>
</dbReference>
<evidence type="ECO:0000256" key="1">
    <source>
        <dbReference type="ARBA" id="ARBA00004496"/>
    </source>
</evidence>
<evidence type="ECO:0000256" key="13">
    <source>
        <dbReference type="ARBA" id="ARBA00022984"/>
    </source>
</evidence>
<feature type="binding site" evidence="20">
    <location>
        <position position="171"/>
    </location>
    <ligand>
        <name>UDP-N-acetyl-alpha-D-glucosamine</name>
        <dbReference type="ChEBI" id="CHEBI:57705"/>
    </ligand>
</feature>
<comment type="similarity">
    <text evidence="4 20">In the C-terminal section; belongs to the transferase hexapeptide repeat family.</text>
</comment>
<comment type="pathway">
    <text evidence="3 20">Nucleotide-sugar biosynthesis; UDP-N-acetyl-alpha-D-glucosamine biosynthesis; UDP-N-acetyl-alpha-D-glucosamine from N-acetyl-alpha-D-glucosamine 1-phosphate: step 1/1.</text>
</comment>
<dbReference type="GO" id="GO:0003977">
    <property type="term" value="F:UDP-N-acetylglucosamine diphosphorylase activity"/>
    <property type="evidence" value="ECO:0007669"/>
    <property type="project" value="UniProtKB-UniRule"/>
</dbReference>
<evidence type="ECO:0000256" key="15">
    <source>
        <dbReference type="ARBA" id="ARBA00023315"/>
    </source>
</evidence>
<evidence type="ECO:0000256" key="2">
    <source>
        <dbReference type="ARBA" id="ARBA00005166"/>
    </source>
</evidence>
<feature type="binding site" evidence="20">
    <location>
        <position position="334"/>
    </location>
    <ligand>
        <name>UDP-N-acetyl-alpha-D-glucosamine</name>
        <dbReference type="ChEBI" id="CHEBI:57705"/>
    </ligand>
</feature>
<dbReference type="AlphaFoldDB" id="A0A7G9W865"/>
<keyword evidence="12 20" id="KW-0133">Cell shape</keyword>
<evidence type="ECO:0000256" key="7">
    <source>
        <dbReference type="ARBA" id="ARBA00022679"/>
    </source>
</evidence>
<evidence type="ECO:0000256" key="10">
    <source>
        <dbReference type="ARBA" id="ARBA00022737"/>
    </source>
</evidence>
<dbReference type="SUPFAM" id="SSF53448">
    <property type="entry name" value="Nucleotide-diphospho-sugar transferases"/>
    <property type="match status" value="1"/>
</dbReference>
<feature type="binding site" evidence="20">
    <location>
        <position position="352"/>
    </location>
    <ligand>
        <name>UDP-N-acetyl-alpha-D-glucosamine</name>
        <dbReference type="ChEBI" id="CHEBI:57705"/>
    </ligand>
</feature>
<feature type="binding site" evidence="20">
    <location>
        <position position="229"/>
    </location>
    <ligand>
        <name>Mg(2+)</name>
        <dbReference type="ChEBI" id="CHEBI:18420"/>
    </ligand>
</feature>
<evidence type="ECO:0000256" key="17">
    <source>
        <dbReference type="ARBA" id="ARBA00048247"/>
    </source>
</evidence>
<feature type="binding site" evidence="20">
    <location>
        <begin position="78"/>
        <end position="79"/>
    </location>
    <ligand>
        <name>UDP-N-acetyl-alpha-D-glucosamine</name>
        <dbReference type="ChEBI" id="CHEBI:57705"/>
    </ligand>
</feature>
<evidence type="ECO:0000256" key="19">
    <source>
        <dbReference type="ARBA" id="ARBA00049628"/>
    </source>
</evidence>
<evidence type="ECO:0000256" key="5">
    <source>
        <dbReference type="ARBA" id="ARBA00007947"/>
    </source>
</evidence>
<feature type="binding site" evidence="20">
    <location>
        <position position="104"/>
    </location>
    <ligand>
        <name>Mg(2+)</name>
        <dbReference type="ChEBI" id="CHEBI:18420"/>
    </ligand>
</feature>
<dbReference type="GO" id="GO:0005737">
    <property type="term" value="C:cytoplasm"/>
    <property type="evidence" value="ECO:0007669"/>
    <property type="project" value="UniProtKB-SubCell"/>
</dbReference>
<dbReference type="InterPro" id="IPR001451">
    <property type="entry name" value="Hexapep"/>
</dbReference>
<evidence type="ECO:0000259" key="21">
    <source>
        <dbReference type="Pfam" id="PF00483"/>
    </source>
</evidence>
<dbReference type="Proteomes" id="UP000516160">
    <property type="component" value="Chromosome"/>
</dbReference>
<evidence type="ECO:0000256" key="16">
    <source>
        <dbReference type="ARBA" id="ARBA00023316"/>
    </source>
</evidence>
<dbReference type="InterPro" id="IPR005835">
    <property type="entry name" value="NTP_transferase_dom"/>
</dbReference>
<dbReference type="Pfam" id="PF25087">
    <property type="entry name" value="GMPPB_C"/>
    <property type="match status" value="1"/>
</dbReference>
<evidence type="ECO:0000259" key="22">
    <source>
        <dbReference type="Pfam" id="PF25087"/>
    </source>
</evidence>
<protein>
    <recommendedName>
        <fullName evidence="20">Bifunctional protein GlmU</fullName>
    </recommendedName>
    <domain>
        <recommendedName>
            <fullName evidence="20">UDP-N-acetylglucosamine pyrophosphorylase</fullName>
            <ecNumber evidence="20">2.7.7.23</ecNumber>
        </recommendedName>
        <alternativeName>
            <fullName evidence="20">N-acetylglucosamine-1-phosphate uridyltransferase</fullName>
        </alternativeName>
    </domain>
    <domain>
        <recommendedName>
            <fullName evidence="20">Glucosamine-1-phosphate N-acetyltransferase</fullName>
            <ecNumber evidence="20">2.3.1.157</ecNumber>
        </recommendedName>
    </domain>
</protein>
<keyword evidence="9 20" id="KW-0479">Metal-binding</keyword>
<dbReference type="UniPathway" id="UPA00973"/>
<keyword evidence="10 20" id="KW-0677">Repeat</keyword>
<evidence type="ECO:0000256" key="12">
    <source>
        <dbReference type="ARBA" id="ARBA00022960"/>
    </source>
</evidence>
<keyword evidence="24" id="KW-1185">Reference proteome</keyword>
<feature type="domain" description="Mannose-1-phosphate guanyltransferase C-terminal" evidence="22">
    <location>
        <begin position="267"/>
        <end position="331"/>
    </location>
</feature>
<proteinExistence type="inferred from homology"/>
<comment type="function">
    <text evidence="19 20">Catalyzes the last two sequential reactions in the de novo biosynthetic pathway for UDP-N-acetylglucosamine (UDP-GlcNAc). The C-terminal domain catalyzes the transfer of acetyl group from acetyl coenzyme A to glucosamine-1-phosphate (GlcN-1-P) to produce N-acetylglucosamine-1-phosphate (GlcNAc-1-P), which is converted into UDP-GlcNAc by the transfer of uridine 5-monophosphate (from uridine 5-triphosphate), a reaction catalyzed by the N-terminal domain.</text>
</comment>
<dbReference type="GO" id="GO:0006048">
    <property type="term" value="P:UDP-N-acetylglucosamine biosynthetic process"/>
    <property type="evidence" value="ECO:0007669"/>
    <property type="project" value="UniProtKB-UniPathway"/>
</dbReference>
<comment type="cofactor">
    <cofactor evidence="20">
        <name>Mg(2+)</name>
        <dbReference type="ChEBI" id="CHEBI:18420"/>
    </cofactor>
    <text evidence="20">Binds 1 Mg(2+) ion per subunit.</text>
</comment>
<dbReference type="GO" id="GO:0071555">
    <property type="term" value="P:cell wall organization"/>
    <property type="evidence" value="ECO:0007669"/>
    <property type="project" value="UniProtKB-KW"/>
</dbReference>
<gene>
    <name evidence="20 23" type="primary">glmU</name>
    <name evidence="23" type="ORF">HYG86_08865</name>
</gene>
<keyword evidence="8 20" id="KW-0548">Nucleotidyltransferase</keyword>
<feature type="active site" description="Proton acceptor" evidence="20">
    <location>
        <position position="364"/>
    </location>
</feature>
<comment type="caution">
    <text evidence="20">Lacks conserved residue(s) required for the propagation of feature annotation.</text>
</comment>
<comment type="similarity">
    <text evidence="5 20">In the N-terminal section; belongs to the N-acetylglucosamine-1-phosphate uridyltransferase family.</text>
</comment>
<evidence type="ECO:0000313" key="23">
    <source>
        <dbReference type="EMBL" id="QNO14877.1"/>
    </source>
</evidence>
<keyword evidence="15 20" id="KW-0012">Acyltransferase</keyword>
<feature type="region of interest" description="N-acetyltransferase" evidence="20">
    <location>
        <begin position="253"/>
        <end position="452"/>
    </location>
</feature>
<feature type="binding site" evidence="20">
    <location>
        <begin position="387"/>
        <end position="388"/>
    </location>
    <ligand>
        <name>acetyl-CoA</name>
        <dbReference type="ChEBI" id="CHEBI:57288"/>
    </ligand>
</feature>
<dbReference type="KEGG" id="acae:HYG86_08865"/>
<dbReference type="Gene3D" id="3.90.550.10">
    <property type="entry name" value="Spore Coat Polysaccharide Biosynthesis Protein SpsA, Chain A"/>
    <property type="match status" value="1"/>
</dbReference>
<keyword evidence="7 20" id="KW-0808">Transferase</keyword>
<dbReference type="InterPro" id="IPR050065">
    <property type="entry name" value="GlmU-like"/>
</dbReference>
<evidence type="ECO:0000256" key="20">
    <source>
        <dbReference type="HAMAP-Rule" id="MF_01631"/>
    </source>
</evidence>
<keyword evidence="14 20" id="KW-0511">Multifunctional enzyme</keyword>
<dbReference type="SUPFAM" id="SSF51161">
    <property type="entry name" value="Trimeric LpxA-like enzymes"/>
    <property type="match status" value="1"/>
</dbReference>
<dbReference type="InterPro" id="IPR011004">
    <property type="entry name" value="Trimer_LpxA-like_sf"/>
</dbReference>
<dbReference type="NCBIfam" id="TIGR01173">
    <property type="entry name" value="glmU"/>
    <property type="match status" value="1"/>
</dbReference>
<sequence>MKKLSAIILAAGKGTRMKSNTIKVLHKLLDKPMLEYIYDALEPLSVEKIVTIVGHQKDKVLELYKNESLFAEQKEQLGTGHAVLQAQEFFNGDEDEDVLILCGDTPLLSHVTLKKLVDYHREGLYAGTVLTAYQEDPRGYGRIIRNKANEVELIVEEKDATADQKGIKEVNTGIFVFNSKLLFELLPKVKNDNAQGEYYLPDVLKLIVKNGLKLGAQTMDEPNEMAGINDRIRLYEAQRILQQRVNESWMLEGVTIIDPLNTYISTKASIGPDTVIYPMTFIEGNTSIGQGCIIGPNTKIVNSHILNNSEVTQSTVLDSQVGENCSVGPYSYLRPNTKVGNSVRVGNFVELKNTSMADNSKAAHLAYLGDAQVGENVNIGCGTITVNYDGKNKFKTIIESDVFVGSNSNLVAPVTLKKGSFIAAGSTITDDTPENSLAIARCRQTVKENWNK</sequence>
<evidence type="ECO:0000256" key="11">
    <source>
        <dbReference type="ARBA" id="ARBA00022842"/>
    </source>
</evidence>
<feature type="binding site" evidence="20">
    <location>
        <position position="378"/>
    </location>
    <ligand>
        <name>UDP-N-acetyl-alpha-D-glucosamine</name>
        <dbReference type="ChEBI" id="CHEBI:57705"/>
    </ligand>
</feature>
<evidence type="ECO:0000256" key="14">
    <source>
        <dbReference type="ARBA" id="ARBA00023268"/>
    </source>
</evidence>
<feature type="binding site" evidence="20">
    <location>
        <position position="229"/>
    </location>
    <ligand>
        <name>UDP-N-acetyl-alpha-D-glucosamine</name>
        <dbReference type="ChEBI" id="CHEBI:57705"/>
    </ligand>
</feature>
<keyword evidence="6 20" id="KW-0963">Cytoplasm</keyword>